<evidence type="ECO:0000313" key="3">
    <source>
        <dbReference type="Proteomes" id="UP000236514"/>
    </source>
</evidence>
<comment type="caution">
    <text evidence="2">The sequence shown here is derived from an EMBL/GenBank/DDBJ whole genome shotgun (WGS) entry which is preliminary data.</text>
</comment>
<reference evidence="2 3" key="1">
    <citation type="submission" date="2018-01" db="EMBL/GenBank/DDBJ databases">
        <title>Draft genome sequence of the feruloyl esterase-producing strain Lactobacillus fermentum CRL 1446, isolated from artisanal goat milk cheese.</title>
        <authorList>
            <person name="Abeijon Mukdsi M.C."/>
            <person name="Saavedra L."/>
            <person name="Gauffin Cano M.P."/>
            <person name="Hebert E.M."/>
            <person name="Medina R.B."/>
        </authorList>
    </citation>
    <scope>NUCLEOTIDE SEQUENCE [LARGE SCALE GENOMIC DNA]</scope>
    <source>
        <strain evidence="2 3">CRL 1446</strain>
    </source>
</reference>
<dbReference type="Proteomes" id="UP000236514">
    <property type="component" value="Unassembled WGS sequence"/>
</dbReference>
<dbReference type="PANTHER" id="PTHR42957">
    <property type="entry name" value="HELICASE MJ1565-RELATED"/>
    <property type="match status" value="1"/>
</dbReference>
<dbReference type="InterPro" id="IPR003593">
    <property type="entry name" value="AAA+_ATPase"/>
</dbReference>
<gene>
    <name evidence="2" type="ORF">C1Y38_06745</name>
</gene>
<protein>
    <submittedName>
        <fullName evidence="2">ATPase</fullName>
    </submittedName>
</protein>
<dbReference type="EMBL" id="POTQ01000013">
    <property type="protein sequence ID" value="PNV57690.1"/>
    <property type="molecule type" value="Genomic_DNA"/>
</dbReference>
<dbReference type="AlphaFoldDB" id="A0A2K2TI70"/>
<evidence type="ECO:0000313" key="2">
    <source>
        <dbReference type="EMBL" id="PNV57690.1"/>
    </source>
</evidence>
<dbReference type="SUPFAM" id="SSF52540">
    <property type="entry name" value="P-loop containing nucleoside triphosphate hydrolases"/>
    <property type="match status" value="1"/>
</dbReference>
<dbReference type="PANTHER" id="PTHR42957:SF1">
    <property type="entry name" value="HELICASE MJ1565-RELATED"/>
    <property type="match status" value="1"/>
</dbReference>
<dbReference type="RefSeq" id="WP_103205495.1">
    <property type="nucleotide sequence ID" value="NZ_JAHBRU010000056.1"/>
</dbReference>
<dbReference type="Gene3D" id="3.40.50.300">
    <property type="entry name" value="P-loop containing nucleotide triphosphate hydrolases"/>
    <property type="match status" value="2"/>
</dbReference>
<dbReference type="SMART" id="SM00382">
    <property type="entry name" value="AAA"/>
    <property type="match status" value="1"/>
</dbReference>
<sequence>MGKMIERGKTMTELMTEQTGGRVTATELTKRHLLVVGQTGSGKTTTTLALLSQLQQTSQTAIILDPTGEYAKLPNTITYRLGVNAYLEAGALTAPQLLRVLELPADPWLVTKIEAAITALRIQKNLLATPGVYQKRGRLASEFEDQVARLGGWTSDYDLGCLVDQVVEETVHPYPDERADYRLLGQEYDRAALNAHWDQLLALRERLNAPAMRTLFGTVPTPGAVQTELNFVLKMFMTQRSNHKTLVLDLAALKRYGQGQTTVISVLLERLLAFRLAKPGQFAVKLVIDEAHRYLPSNGAALARNGIFQVLREGRKLGLSMIMTTQSPLDLPAELRSQFPNVLVHRLTTPEEQTALGLGSSQEQLATGQVLVYQDGQEVAEGQVNLPDWWGKE</sequence>
<organism evidence="2 3">
    <name type="scientific">Limosilactobacillus fermentum</name>
    <name type="common">Lactobacillus fermentum</name>
    <dbReference type="NCBI Taxonomy" id="1613"/>
    <lineage>
        <taxon>Bacteria</taxon>
        <taxon>Bacillati</taxon>
        <taxon>Bacillota</taxon>
        <taxon>Bacilli</taxon>
        <taxon>Lactobacillales</taxon>
        <taxon>Lactobacillaceae</taxon>
        <taxon>Limosilactobacillus</taxon>
    </lineage>
</organism>
<name>A0A2K2TI70_LIMFE</name>
<dbReference type="Pfam" id="PF01935">
    <property type="entry name" value="DUF87"/>
    <property type="match status" value="1"/>
</dbReference>
<accession>A0A2K2TI70</accession>
<dbReference type="InterPro" id="IPR002789">
    <property type="entry name" value="HerA_central"/>
</dbReference>
<feature type="domain" description="AAA+ ATPase" evidence="1">
    <location>
        <begin position="29"/>
        <end position="349"/>
    </location>
</feature>
<proteinExistence type="predicted"/>
<evidence type="ECO:0000259" key="1">
    <source>
        <dbReference type="SMART" id="SM00382"/>
    </source>
</evidence>
<dbReference type="InterPro" id="IPR008571">
    <property type="entry name" value="HerA-like"/>
</dbReference>
<dbReference type="InterPro" id="IPR027417">
    <property type="entry name" value="P-loop_NTPase"/>
</dbReference>